<dbReference type="InterPro" id="IPR025949">
    <property type="entry name" value="PapC-like_C"/>
</dbReference>
<dbReference type="AlphaFoldDB" id="G5PY66"/>
<dbReference type="InterPro" id="IPR042186">
    <property type="entry name" value="FimD_plug_dom"/>
</dbReference>
<dbReference type="Gene3D" id="2.60.40.2610">
    <property type="entry name" value="Outer membrane usher protein FimD, plug domain"/>
    <property type="match status" value="1"/>
</dbReference>
<dbReference type="Proteomes" id="UP000003221">
    <property type="component" value="Unassembled WGS sequence"/>
</dbReference>
<dbReference type="InterPro" id="IPR000015">
    <property type="entry name" value="Fimb_usher"/>
</dbReference>
<organism evidence="2 3">
    <name type="scientific">Salmonella enterica subsp. enterica serovar Montevideo str. S5-403</name>
    <dbReference type="NCBI Taxonomy" id="913242"/>
    <lineage>
        <taxon>Bacteria</taxon>
        <taxon>Pseudomonadati</taxon>
        <taxon>Pseudomonadota</taxon>
        <taxon>Gammaproteobacteria</taxon>
        <taxon>Enterobacterales</taxon>
        <taxon>Enterobacteriaceae</taxon>
        <taxon>Salmonella</taxon>
    </lineage>
</organism>
<accession>G5PY66</accession>
<dbReference type="PATRIC" id="fig|913242.3.peg.382"/>
<dbReference type="EMBL" id="AFCS01000100">
    <property type="protein sequence ID" value="EHC83315.1"/>
    <property type="molecule type" value="Genomic_DNA"/>
</dbReference>
<name>G5PY66_SALMO</name>
<dbReference type="Gene3D" id="2.60.40.2070">
    <property type="match status" value="1"/>
</dbReference>
<comment type="caution">
    <text evidence="2">The sequence shown here is derived from an EMBL/GenBank/DDBJ whole genome shotgun (WGS) entry which is preliminary data.</text>
</comment>
<feature type="non-terminal residue" evidence="2">
    <location>
        <position position="1"/>
    </location>
</feature>
<dbReference type="GO" id="GO:0009297">
    <property type="term" value="P:pilus assembly"/>
    <property type="evidence" value="ECO:0007669"/>
    <property type="project" value="InterPro"/>
</dbReference>
<evidence type="ECO:0000259" key="1">
    <source>
        <dbReference type="Pfam" id="PF13953"/>
    </source>
</evidence>
<gene>
    <name evidence="2" type="ORF">LTSEMON_0325</name>
</gene>
<sequence length="158" mass="17212">QRKPGQCRYIDTLENDVELKSTSATLVPRDGAVVLASFETDQGRSVILNMSRNDGKALPFGAEIYENDVQIGNMGQGGQAFVRGISDAGELSVRWFEENQPVTCSATFALPATHKSLETQRTLPATQQTVGSSQTLLLDHVTCRVNNLKSNGIDNEKE</sequence>
<dbReference type="GO" id="GO:0015473">
    <property type="term" value="F:fimbrial usher porin activity"/>
    <property type="evidence" value="ECO:0007669"/>
    <property type="project" value="InterPro"/>
</dbReference>
<dbReference type="PANTHER" id="PTHR30451">
    <property type="entry name" value="OUTER MEMBRANE USHER PROTEIN"/>
    <property type="match status" value="1"/>
</dbReference>
<dbReference type="Pfam" id="PF13953">
    <property type="entry name" value="PapC_C"/>
    <property type="match status" value="1"/>
</dbReference>
<reference evidence="2 3" key="1">
    <citation type="journal article" date="2011" name="BMC Genomics">
        <title>Genome sequencing reveals diversification of virulence factor content and possible host adaptation in distinct subpopulations of Salmonella enterica.</title>
        <authorList>
            <person name="den Bakker H.C."/>
            <person name="Moreno Switt A.I."/>
            <person name="Govoni G."/>
            <person name="Cummings C.A."/>
            <person name="Ranieri M.L."/>
            <person name="Degoricija L."/>
            <person name="Hoelzer K."/>
            <person name="Rodriguez-Rivera L.D."/>
            <person name="Brown S."/>
            <person name="Bolchacova E."/>
            <person name="Furtado M.R."/>
            <person name="Wiedmann M."/>
        </authorList>
    </citation>
    <scope>NUCLEOTIDE SEQUENCE [LARGE SCALE GENOMIC DNA]</scope>
    <source>
        <strain evidence="2 3">S5-403</strain>
    </source>
</reference>
<dbReference type="InterPro" id="IPR043142">
    <property type="entry name" value="PapC-like_C_sf"/>
</dbReference>
<proteinExistence type="predicted"/>
<feature type="domain" description="PapC-like C-terminal" evidence="1">
    <location>
        <begin position="48"/>
        <end position="112"/>
    </location>
</feature>
<evidence type="ECO:0000313" key="2">
    <source>
        <dbReference type="EMBL" id="EHC83315.1"/>
    </source>
</evidence>
<dbReference type="PANTHER" id="PTHR30451:SF3">
    <property type="entry name" value="OUTER MEMBRANE USHER PROTEIN HTRE-RELATED"/>
    <property type="match status" value="1"/>
</dbReference>
<protein>
    <submittedName>
        <fullName evidence="2">Outer membrane usher protein HtrE</fullName>
    </submittedName>
</protein>
<evidence type="ECO:0000313" key="3">
    <source>
        <dbReference type="Proteomes" id="UP000003221"/>
    </source>
</evidence>
<dbReference type="GO" id="GO:0009279">
    <property type="term" value="C:cell outer membrane"/>
    <property type="evidence" value="ECO:0007669"/>
    <property type="project" value="TreeGrafter"/>
</dbReference>